<dbReference type="Proteomes" id="UP000006050">
    <property type="component" value="Chromosome"/>
</dbReference>
<dbReference type="KEGG" id="bbd:Belba_3296"/>
<dbReference type="InterPro" id="IPR011110">
    <property type="entry name" value="Reg_prop"/>
</dbReference>
<dbReference type="PRINTS" id="PR00344">
    <property type="entry name" value="BCTRLSENSOR"/>
</dbReference>
<dbReference type="SUPFAM" id="SSF52172">
    <property type="entry name" value="CheY-like"/>
    <property type="match status" value="1"/>
</dbReference>
<evidence type="ECO:0000256" key="3">
    <source>
        <dbReference type="ARBA" id="ARBA00022553"/>
    </source>
</evidence>
<dbReference type="PANTHER" id="PTHR43547:SF2">
    <property type="entry name" value="HYBRID SIGNAL TRANSDUCTION HISTIDINE KINASE C"/>
    <property type="match status" value="1"/>
</dbReference>
<dbReference type="PATRIC" id="fig|866536.3.peg.3417"/>
<dbReference type="SMART" id="SM00342">
    <property type="entry name" value="HTH_ARAC"/>
    <property type="match status" value="1"/>
</dbReference>
<feature type="transmembrane region" description="Helical" evidence="8">
    <location>
        <begin position="770"/>
        <end position="793"/>
    </location>
</feature>
<keyword evidence="3 7" id="KW-0597">Phosphoprotein</keyword>
<feature type="domain" description="Response regulatory" evidence="11">
    <location>
        <begin position="1075"/>
        <end position="1190"/>
    </location>
</feature>
<dbReference type="InterPro" id="IPR009057">
    <property type="entry name" value="Homeodomain-like_sf"/>
</dbReference>
<dbReference type="SUPFAM" id="SSF50998">
    <property type="entry name" value="Quinoprotein alcohol dehydrogenase-like"/>
    <property type="match status" value="1"/>
</dbReference>
<dbReference type="GO" id="GO:0043565">
    <property type="term" value="F:sequence-specific DNA binding"/>
    <property type="evidence" value="ECO:0007669"/>
    <property type="project" value="InterPro"/>
</dbReference>
<keyword evidence="12" id="KW-0418">Kinase</keyword>
<keyword evidence="13" id="KW-1185">Reference proteome</keyword>
<gene>
    <name evidence="12" type="ordered locus">Belba_3296</name>
</gene>
<dbReference type="SUPFAM" id="SSF55874">
    <property type="entry name" value="ATPase domain of HSP90 chaperone/DNA topoisomerase II/histidine kinase"/>
    <property type="match status" value="1"/>
</dbReference>
<dbReference type="EC" id="2.7.13.3" evidence="2"/>
<dbReference type="CDD" id="cd17574">
    <property type="entry name" value="REC_OmpR"/>
    <property type="match status" value="1"/>
</dbReference>
<dbReference type="Gene3D" id="1.10.10.60">
    <property type="entry name" value="Homeodomain-like"/>
    <property type="match status" value="1"/>
</dbReference>
<dbReference type="RefSeq" id="WP_014773741.1">
    <property type="nucleotide sequence ID" value="NC_018010.1"/>
</dbReference>
<evidence type="ECO:0000313" key="13">
    <source>
        <dbReference type="Proteomes" id="UP000006050"/>
    </source>
</evidence>
<dbReference type="PROSITE" id="PS50109">
    <property type="entry name" value="HIS_KIN"/>
    <property type="match status" value="1"/>
</dbReference>
<dbReference type="PROSITE" id="PS50110">
    <property type="entry name" value="RESPONSE_REGULATORY"/>
    <property type="match status" value="1"/>
</dbReference>
<dbReference type="FunFam" id="1.10.287.130:FF:000045">
    <property type="entry name" value="Two-component system sensor histidine kinase/response regulator"/>
    <property type="match status" value="1"/>
</dbReference>
<evidence type="ECO:0000256" key="1">
    <source>
        <dbReference type="ARBA" id="ARBA00000085"/>
    </source>
</evidence>
<dbReference type="Pfam" id="PF02518">
    <property type="entry name" value="HATPase_c"/>
    <property type="match status" value="1"/>
</dbReference>
<keyword evidence="6" id="KW-0804">Transcription</keyword>
<keyword evidence="8" id="KW-0472">Membrane</keyword>
<evidence type="ECO:0000259" key="11">
    <source>
        <dbReference type="PROSITE" id="PS50110"/>
    </source>
</evidence>
<dbReference type="SUPFAM" id="SSF63829">
    <property type="entry name" value="Calcium-dependent phosphotriesterase"/>
    <property type="match status" value="1"/>
</dbReference>
<keyword evidence="12" id="KW-0808">Transferase</keyword>
<dbReference type="GO" id="GO:0000155">
    <property type="term" value="F:phosphorelay sensor kinase activity"/>
    <property type="evidence" value="ECO:0007669"/>
    <property type="project" value="InterPro"/>
</dbReference>
<dbReference type="FunFam" id="2.60.40.10:FF:000791">
    <property type="entry name" value="Two-component system sensor histidine kinase/response regulator"/>
    <property type="match status" value="1"/>
</dbReference>
<dbReference type="EMBL" id="CP003281">
    <property type="protein sequence ID" value="AFL85804.1"/>
    <property type="molecule type" value="Genomic_DNA"/>
</dbReference>
<dbReference type="eggNOG" id="COG5002">
    <property type="taxonomic scope" value="Bacteria"/>
</dbReference>
<evidence type="ECO:0000256" key="5">
    <source>
        <dbReference type="ARBA" id="ARBA00023125"/>
    </source>
</evidence>
<dbReference type="InterPro" id="IPR018062">
    <property type="entry name" value="HTH_AraC-typ_CS"/>
</dbReference>
<evidence type="ECO:0000256" key="2">
    <source>
        <dbReference type="ARBA" id="ARBA00012438"/>
    </source>
</evidence>
<keyword evidence="4" id="KW-0805">Transcription regulation</keyword>
<dbReference type="InterPro" id="IPR001789">
    <property type="entry name" value="Sig_transdc_resp-reg_receiver"/>
</dbReference>
<keyword evidence="8" id="KW-1133">Transmembrane helix</keyword>
<dbReference type="CDD" id="cd00075">
    <property type="entry name" value="HATPase"/>
    <property type="match status" value="1"/>
</dbReference>
<dbReference type="SMART" id="SM00448">
    <property type="entry name" value="REC"/>
    <property type="match status" value="1"/>
</dbReference>
<proteinExistence type="predicted"/>
<dbReference type="Pfam" id="PF00512">
    <property type="entry name" value="HisKA"/>
    <property type="match status" value="1"/>
</dbReference>
<dbReference type="InterPro" id="IPR003661">
    <property type="entry name" value="HisK_dim/P_dom"/>
</dbReference>
<evidence type="ECO:0000256" key="7">
    <source>
        <dbReference type="PROSITE-ProRule" id="PRU00169"/>
    </source>
</evidence>
<dbReference type="SMART" id="SM00388">
    <property type="entry name" value="HisKA"/>
    <property type="match status" value="1"/>
</dbReference>
<dbReference type="Gene3D" id="3.40.50.2300">
    <property type="match status" value="1"/>
</dbReference>
<dbReference type="InterPro" id="IPR005467">
    <property type="entry name" value="His_kinase_dom"/>
</dbReference>
<evidence type="ECO:0000256" key="8">
    <source>
        <dbReference type="SAM" id="Phobius"/>
    </source>
</evidence>
<dbReference type="CDD" id="cd00082">
    <property type="entry name" value="HisKA"/>
    <property type="match status" value="1"/>
</dbReference>
<dbReference type="Gene3D" id="2.130.10.10">
    <property type="entry name" value="YVTN repeat-like/Quinoprotein amine dehydrogenase"/>
    <property type="match status" value="2"/>
</dbReference>
<evidence type="ECO:0000256" key="4">
    <source>
        <dbReference type="ARBA" id="ARBA00023015"/>
    </source>
</evidence>
<dbReference type="InterPro" id="IPR004358">
    <property type="entry name" value="Sig_transdc_His_kin-like_C"/>
</dbReference>
<dbReference type="SUPFAM" id="SSF47384">
    <property type="entry name" value="Homodimeric domain of signal transducing histidine kinase"/>
    <property type="match status" value="1"/>
</dbReference>
<dbReference type="eggNOG" id="COG3292">
    <property type="taxonomic scope" value="Bacteria"/>
</dbReference>
<reference evidence="13" key="1">
    <citation type="submission" date="2012-06" db="EMBL/GenBank/DDBJ databases">
        <title>The complete genome of Belliella baltica DSM 15883.</title>
        <authorList>
            <person name="Lucas S."/>
            <person name="Copeland A."/>
            <person name="Lapidus A."/>
            <person name="Goodwin L."/>
            <person name="Pitluck S."/>
            <person name="Peters L."/>
            <person name="Mikhailova N."/>
            <person name="Davenport K."/>
            <person name="Kyrpides N."/>
            <person name="Mavromatis K."/>
            <person name="Pagani I."/>
            <person name="Ivanova N."/>
            <person name="Ovchinnikova G."/>
            <person name="Zeytun A."/>
            <person name="Detter J.C."/>
            <person name="Han C."/>
            <person name="Land M."/>
            <person name="Hauser L."/>
            <person name="Markowitz V."/>
            <person name="Cheng J.-F."/>
            <person name="Hugenholtz P."/>
            <person name="Woyke T."/>
            <person name="Wu D."/>
            <person name="Tindall B."/>
            <person name="Pomrenke H."/>
            <person name="Brambilla E."/>
            <person name="Klenk H.-P."/>
            <person name="Eisen J.A."/>
        </authorList>
    </citation>
    <scope>NUCLEOTIDE SEQUENCE [LARGE SCALE GENOMIC DNA]</scope>
    <source>
        <strain evidence="13">DSM 15883 / CIP 108006 / LMG 21964 / BA134</strain>
    </source>
</reference>
<accession>I3Z986</accession>
<dbReference type="InterPro" id="IPR011047">
    <property type="entry name" value="Quinoprotein_ADH-like_sf"/>
</dbReference>
<dbReference type="InterPro" id="IPR011006">
    <property type="entry name" value="CheY-like_superfamily"/>
</dbReference>
<dbReference type="Gene3D" id="1.10.287.130">
    <property type="match status" value="1"/>
</dbReference>
<comment type="catalytic activity">
    <reaction evidence="1">
        <text>ATP + protein L-histidine = ADP + protein N-phospho-L-histidine.</text>
        <dbReference type="EC" id="2.7.13.3"/>
    </reaction>
</comment>
<dbReference type="CDD" id="cd00146">
    <property type="entry name" value="PKD"/>
    <property type="match status" value="1"/>
</dbReference>
<dbReference type="Gene3D" id="3.30.565.10">
    <property type="entry name" value="Histidine kinase-like ATPase, C-terminal domain"/>
    <property type="match status" value="1"/>
</dbReference>
<dbReference type="InterPro" id="IPR018060">
    <property type="entry name" value="HTH_AraC"/>
</dbReference>
<evidence type="ECO:0000259" key="9">
    <source>
        <dbReference type="PROSITE" id="PS01124"/>
    </source>
</evidence>
<name>I3Z986_BELBD</name>
<dbReference type="SUPFAM" id="SSF46689">
    <property type="entry name" value="Homeodomain-like"/>
    <property type="match status" value="1"/>
</dbReference>
<dbReference type="InterPro" id="IPR015943">
    <property type="entry name" value="WD40/YVTN_repeat-like_dom_sf"/>
</dbReference>
<dbReference type="InterPro" id="IPR013783">
    <property type="entry name" value="Ig-like_fold"/>
</dbReference>
<dbReference type="GO" id="GO:0003700">
    <property type="term" value="F:DNA-binding transcription factor activity"/>
    <property type="evidence" value="ECO:0007669"/>
    <property type="project" value="InterPro"/>
</dbReference>
<dbReference type="InterPro" id="IPR003594">
    <property type="entry name" value="HATPase_dom"/>
</dbReference>
<dbReference type="InterPro" id="IPR036097">
    <property type="entry name" value="HisK_dim/P_sf"/>
</dbReference>
<evidence type="ECO:0000256" key="6">
    <source>
        <dbReference type="ARBA" id="ARBA00023163"/>
    </source>
</evidence>
<dbReference type="InterPro" id="IPR011123">
    <property type="entry name" value="Y_Y_Y"/>
</dbReference>
<dbReference type="eggNOG" id="COG0745">
    <property type="taxonomic scope" value="Bacteria"/>
</dbReference>
<dbReference type="PANTHER" id="PTHR43547">
    <property type="entry name" value="TWO-COMPONENT HISTIDINE KINASE"/>
    <property type="match status" value="1"/>
</dbReference>
<dbReference type="PROSITE" id="PS00041">
    <property type="entry name" value="HTH_ARAC_FAMILY_1"/>
    <property type="match status" value="1"/>
</dbReference>
<feature type="domain" description="HTH araC/xylS-type" evidence="9">
    <location>
        <begin position="1222"/>
        <end position="1321"/>
    </location>
</feature>
<dbReference type="PROSITE" id="PS01124">
    <property type="entry name" value="HTH_ARAC_FAMILY_2"/>
    <property type="match status" value="1"/>
</dbReference>
<dbReference type="HOGENOM" id="CLU_000445_28_1_10"/>
<organism evidence="12 13">
    <name type="scientific">Belliella baltica (strain DSM 15883 / CIP 108006 / LMG 21964 / BA134)</name>
    <dbReference type="NCBI Taxonomy" id="866536"/>
    <lineage>
        <taxon>Bacteria</taxon>
        <taxon>Pseudomonadati</taxon>
        <taxon>Bacteroidota</taxon>
        <taxon>Cytophagia</taxon>
        <taxon>Cytophagales</taxon>
        <taxon>Cyclobacteriaceae</taxon>
        <taxon>Belliella</taxon>
    </lineage>
</organism>
<dbReference type="InterPro" id="IPR036890">
    <property type="entry name" value="HATPase_C_sf"/>
</dbReference>
<sequence length="1331" mass="152235">MRFYLTLLLVTIGWKLALGDPYYFKHYQVEQGLSHNTVTSIVQDKEGFMWFGTKDGLNRFDGYQFKTFRYTENDPNSLGSNFIISLYVGKDYIWVGTDRGLYIYDKRKENFEIVPVSTNSYIREIKEDINGNLWFIAGFTLHRKEKVSNKIKAYDPKSHFEAMSLCMDKTGNIWAASTNGLINRYDPETDSFVGVDVFANSEQVSNKAIEKLYYGDITKILIGTQSQGIKVFNPINGEYKDYISQSGDNSGLFVRDFIKVSDTEFWAATESGLYILDLEKESIKNLRKNNNDPFSLSDNALYALLKDNEGGVWAGSYFGGVNYFPKQYTPFKRFFPKTGENSISGNAVREIRKDRYGNLWIGTEDAGLNKYDPVRNEFINYPFTGENGKLSHYNIHGLMLVGDELWVGTFFHGLNVLDVKSGKVIRKYTADNKPGSLKHDFIYALHQSSDRKIYLATNSGILEYIADMDNFAILSSFPENLHYTCLKEDSNGIFWAGSYRDGLYFYDPITDSKGFYKKDSDHQPNISSDAINGIFEDSKKNLWISTSDGLNKLDSKNKSVVRFSMEHGFPSNVIYRVEEDSNHKLWVSTSKGLVRFDPETMETEIFTKDHGLLSDQLNYSSSFMDENGKMYFGSVKGLVSFDHAEFIQNNYVPPVFLTGFQVHNEEMPIGVKNSPLYNSISFMDKIKLRHDESSFSIDFAALSYTAPEIAEYAFKLDGFDKDWTYIKTNRKVFFTKLRPGNYTFLVKASNSSGIWNEDTRKLEIIISPPFWATVWAYIFYFLLGLSLTCYLVYSYHKSSEKKNREKINMLEREKEKEIYNAKIKFFTNIAHEIRTPLTLIKGPLEKVIDMAPGVPQMKDYLLVMEKNTSRLLDLVNQLMDFRKTENKDFSLSFVKVNLVELVKGTYFRFGPIAEQKKLFVKIVLPEVPLFAYIDHEAFTKVLSNLFNNALKFSEDRVEIHLESNPENGSFCITVKNDGHLIEEGDREKIFTPFYRATQTENVSGTGIGLPLAKSLVELHSGILTLEKPEENLNVFMVKMPLNQDRKFELLEEASPLDNEEVEIHIPELMETGKPAILLVEDNRELLDFIAEELSNDYQIYKALDGESALSILKSSSIQLVVSDITMPAMDGISLCRFLKSNIDYSHIPIILLTAKSTLQSRIEGLESGADAYMEKPFSPDHLRVQIANLLLNKTKIKEFYASSPLAHIKTIAYSKADEEFLETLNEIIINKIADPELNVDYLADKMNMSRPTLYRKIKAVSDLTPNELINLARLKKAAELLSEGNLKIYEIATLVGYNSQNSFSRNFQKQFGSTPTEYLNSRKQPHTRVNS</sequence>
<keyword evidence="8" id="KW-0812">Transmembrane</keyword>
<dbReference type="STRING" id="866536.Belba_3296"/>
<dbReference type="Pfam" id="PF07494">
    <property type="entry name" value="Reg_prop"/>
    <property type="match status" value="4"/>
</dbReference>
<evidence type="ECO:0000259" key="10">
    <source>
        <dbReference type="PROSITE" id="PS50109"/>
    </source>
</evidence>
<evidence type="ECO:0000313" key="12">
    <source>
        <dbReference type="EMBL" id="AFL85804.1"/>
    </source>
</evidence>
<feature type="modified residue" description="4-aspartylphosphate" evidence="7">
    <location>
        <position position="1123"/>
    </location>
</feature>
<feature type="domain" description="Histidine kinase" evidence="10">
    <location>
        <begin position="828"/>
        <end position="1043"/>
    </location>
</feature>
<dbReference type="Pfam" id="PF00072">
    <property type="entry name" value="Response_reg"/>
    <property type="match status" value="1"/>
</dbReference>
<dbReference type="Gene3D" id="2.60.40.10">
    <property type="entry name" value="Immunoglobulins"/>
    <property type="match status" value="1"/>
</dbReference>
<dbReference type="Pfam" id="PF07495">
    <property type="entry name" value="Y_Y_Y"/>
    <property type="match status" value="1"/>
</dbReference>
<dbReference type="SMART" id="SM00387">
    <property type="entry name" value="HATPase_c"/>
    <property type="match status" value="1"/>
</dbReference>
<dbReference type="Pfam" id="PF12833">
    <property type="entry name" value="HTH_18"/>
    <property type="match status" value="1"/>
</dbReference>
<keyword evidence="5" id="KW-0238">DNA-binding</keyword>
<protein>
    <recommendedName>
        <fullName evidence="2">histidine kinase</fullName>
        <ecNumber evidence="2">2.7.13.3</ecNumber>
    </recommendedName>
</protein>